<dbReference type="AlphaFoldDB" id="A0A4C1ZXL9"/>
<sequence>MNTHLPRGVTSALPASWEGLNGWCIKFMEQGEWEWAIGTLTHRKLLLYVRILCEGYFTDRSVHLCDVAKSAAVWLYHRQASVEDEARKKNQENVQAVEILNRENRTITYVEFERKSGIISAALKTVIVFNHYFCKRSSRGSTEHNTAVVHLPALQAFARAWLPNGTRNEKICKTP</sequence>
<name>A0A4C1ZXL9_EUMVA</name>
<dbReference type="EMBL" id="BGZK01002254">
    <property type="protein sequence ID" value="GBP92252.1"/>
    <property type="molecule type" value="Genomic_DNA"/>
</dbReference>
<proteinExistence type="predicted"/>
<keyword evidence="2" id="KW-1185">Reference proteome</keyword>
<organism evidence="1 2">
    <name type="scientific">Eumeta variegata</name>
    <name type="common">Bagworm moth</name>
    <name type="synonym">Eumeta japonica</name>
    <dbReference type="NCBI Taxonomy" id="151549"/>
    <lineage>
        <taxon>Eukaryota</taxon>
        <taxon>Metazoa</taxon>
        <taxon>Ecdysozoa</taxon>
        <taxon>Arthropoda</taxon>
        <taxon>Hexapoda</taxon>
        <taxon>Insecta</taxon>
        <taxon>Pterygota</taxon>
        <taxon>Neoptera</taxon>
        <taxon>Endopterygota</taxon>
        <taxon>Lepidoptera</taxon>
        <taxon>Glossata</taxon>
        <taxon>Ditrysia</taxon>
        <taxon>Tineoidea</taxon>
        <taxon>Psychidae</taxon>
        <taxon>Oiketicinae</taxon>
        <taxon>Eumeta</taxon>
    </lineage>
</organism>
<accession>A0A4C1ZXL9</accession>
<evidence type="ECO:0000313" key="2">
    <source>
        <dbReference type="Proteomes" id="UP000299102"/>
    </source>
</evidence>
<dbReference type="Proteomes" id="UP000299102">
    <property type="component" value="Unassembled WGS sequence"/>
</dbReference>
<reference evidence="1 2" key="1">
    <citation type="journal article" date="2019" name="Commun. Biol.">
        <title>The bagworm genome reveals a unique fibroin gene that provides high tensile strength.</title>
        <authorList>
            <person name="Kono N."/>
            <person name="Nakamura H."/>
            <person name="Ohtoshi R."/>
            <person name="Tomita M."/>
            <person name="Numata K."/>
            <person name="Arakawa K."/>
        </authorList>
    </citation>
    <scope>NUCLEOTIDE SEQUENCE [LARGE SCALE GENOMIC DNA]</scope>
</reference>
<comment type="caution">
    <text evidence="1">The sequence shown here is derived from an EMBL/GenBank/DDBJ whole genome shotgun (WGS) entry which is preliminary data.</text>
</comment>
<gene>
    <name evidence="1" type="ORF">EVAR_68213_1</name>
</gene>
<evidence type="ECO:0000313" key="1">
    <source>
        <dbReference type="EMBL" id="GBP92252.1"/>
    </source>
</evidence>
<protein>
    <submittedName>
        <fullName evidence="1">Uncharacterized protein</fullName>
    </submittedName>
</protein>